<dbReference type="InterPro" id="IPR038765">
    <property type="entry name" value="Papain-like_cys_pep_sf"/>
</dbReference>
<gene>
    <name evidence="5" type="ORF">V5799_005739</name>
</gene>
<comment type="caution">
    <text evidence="5">The sequence shown here is derived from an EMBL/GenBank/DDBJ whole genome shotgun (WGS) entry which is preliminary data.</text>
</comment>
<feature type="transmembrane region" description="Helical" evidence="2">
    <location>
        <begin position="23"/>
        <end position="44"/>
    </location>
</feature>
<evidence type="ECO:0000313" key="6">
    <source>
        <dbReference type="Proteomes" id="UP001321473"/>
    </source>
</evidence>
<keyword evidence="2" id="KW-0812">Transmembrane</keyword>
<dbReference type="Gene3D" id="1.10.287.2250">
    <property type="match status" value="1"/>
</dbReference>
<evidence type="ECO:0000313" key="5">
    <source>
        <dbReference type="EMBL" id="KAK8767480.1"/>
    </source>
</evidence>
<organism evidence="5 6">
    <name type="scientific">Amblyomma americanum</name>
    <name type="common">Lone star tick</name>
    <dbReference type="NCBI Taxonomy" id="6943"/>
    <lineage>
        <taxon>Eukaryota</taxon>
        <taxon>Metazoa</taxon>
        <taxon>Ecdysozoa</taxon>
        <taxon>Arthropoda</taxon>
        <taxon>Chelicerata</taxon>
        <taxon>Arachnida</taxon>
        <taxon>Acari</taxon>
        <taxon>Parasitiformes</taxon>
        <taxon>Ixodida</taxon>
        <taxon>Ixodoidea</taxon>
        <taxon>Ixodidae</taxon>
        <taxon>Amblyomminae</taxon>
        <taxon>Amblyomma</taxon>
    </lineage>
</organism>
<keyword evidence="6" id="KW-1185">Reference proteome</keyword>
<keyword evidence="2" id="KW-1133">Transmembrane helix</keyword>
<dbReference type="Gene3D" id="3.90.70.10">
    <property type="entry name" value="Cysteine proteinases"/>
    <property type="match status" value="1"/>
</dbReference>
<dbReference type="EMBL" id="JARKHS020025424">
    <property type="protein sequence ID" value="KAK8767480.1"/>
    <property type="molecule type" value="Genomic_DNA"/>
</dbReference>
<dbReference type="InterPro" id="IPR013128">
    <property type="entry name" value="Peptidase_C1A"/>
</dbReference>
<dbReference type="PANTHER" id="PTHR12411">
    <property type="entry name" value="CYSTEINE PROTEASE FAMILY C1-RELATED"/>
    <property type="match status" value="1"/>
</dbReference>
<accession>A0AAQ4DYE0</accession>
<dbReference type="SMART" id="SM00645">
    <property type="entry name" value="Pept_C1"/>
    <property type="match status" value="1"/>
</dbReference>
<dbReference type="Pfam" id="PF00112">
    <property type="entry name" value="Peptidase_C1"/>
    <property type="match status" value="1"/>
</dbReference>
<protein>
    <recommendedName>
        <fullName evidence="7">Cathepsin propeptide inhibitor domain-containing protein</fullName>
    </recommendedName>
</protein>
<evidence type="ECO:0000256" key="1">
    <source>
        <dbReference type="ARBA" id="ARBA00008455"/>
    </source>
</evidence>
<evidence type="ECO:0000256" key="2">
    <source>
        <dbReference type="SAM" id="Phobius"/>
    </source>
</evidence>
<feature type="domain" description="Cathepsin propeptide inhibitor" evidence="4">
    <location>
        <begin position="56"/>
        <end position="111"/>
    </location>
</feature>
<feature type="domain" description="Peptidase C1A papain C-terminal" evidence="3">
    <location>
        <begin position="46"/>
        <end position="219"/>
    </location>
</feature>
<dbReference type="SMART" id="SM00848">
    <property type="entry name" value="Inhibitor_I29"/>
    <property type="match status" value="1"/>
</dbReference>
<dbReference type="InterPro" id="IPR000668">
    <property type="entry name" value="Peptidase_C1A_C"/>
</dbReference>
<proteinExistence type="inferred from homology"/>
<dbReference type="AlphaFoldDB" id="A0AAQ4DYE0"/>
<dbReference type="GO" id="GO:0006508">
    <property type="term" value="P:proteolysis"/>
    <property type="evidence" value="ECO:0007669"/>
    <property type="project" value="InterPro"/>
</dbReference>
<evidence type="ECO:0000259" key="4">
    <source>
        <dbReference type="SMART" id="SM00848"/>
    </source>
</evidence>
<sequence>MPFVGAAAPYINLSTKKRKPRAAALHFAVMLPSLMMCVVSVAALGQQDEKELRTEWEAFKAKHGRNYLEGPEDEFRFKIFAENKRYIEEHNEKFHRGQKSYRLTMNHFGDMKQPCKFKRANVGANVTGYVMIKRRSEKDLKAAVATVGPVSVFINSNFTPIWLYKDGIIDDPECTSDDLDHFVLVVGYGVKHGKKYWLIKNRLVMDALRELAADTSGPATATLAHSGLLGALRDFATHIHYFQHQACIYFSMEPEKILDGSTRIRSMRGQSTHKR</sequence>
<dbReference type="Proteomes" id="UP001321473">
    <property type="component" value="Unassembled WGS sequence"/>
</dbReference>
<dbReference type="GO" id="GO:0008234">
    <property type="term" value="F:cysteine-type peptidase activity"/>
    <property type="evidence" value="ECO:0007669"/>
    <property type="project" value="InterPro"/>
</dbReference>
<dbReference type="SUPFAM" id="SSF54001">
    <property type="entry name" value="Cysteine proteinases"/>
    <property type="match status" value="1"/>
</dbReference>
<dbReference type="InterPro" id="IPR013201">
    <property type="entry name" value="Prot_inhib_I29"/>
</dbReference>
<comment type="similarity">
    <text evidence="1">Belongs to the peptidase C1 family.</text>
</comment>
<reference evidence="5 6" key="1">
    <citation type="journal article" date="2023" name="Arcadia Sci">
        <title>De novo assembly of a long-read Amblyomma americanum tick genome.</title>
        <authorList>
            <person name="Chou S."/>
            <person name="Poskanzer K.E."/>
            <person name="Rollins M."/>
            <person name="Thuy-Boun P.S."/>
        </authorList>
    </citation>
    <scope>NUCLEOTIDE SEQUENCE [LARGE SCALE GENOMIC DNA]</scope>
    <source>
        <strain evidence="5">F_SG_1</strain>
        <tissue evidence="5">Salivary glands</tissue>
    </source>
</reference>
<evidence type="ECO:0000259" key="3">
    <source>
        <dbReference type="SMART" id="SM00645"/>
    </source>
</evidence>
<keyword evidence="2" id="KW-0472">Membrane</keyword>
<evidence type="ECO:0008006" key="7">
    <source>
        <dbReference type="Google" id="ProtNLM"/>
    </source>
</evidence>
<name>A0AAQ4DYE0_AMBAM</name>